<proteinExistence type="predicted"/>
<feature type="non-terminal residue" evidence="2">
    <location>
        <position position="1"/>
    </location>
</feature>
<sequence>ATLSSSGLNLIQQRYPTALTYTSSSKSLTSRSNSVKSSTASTPKLNNINVKEINTLFKPNNYLPLFDDDKTNNVLARTSPKIEKVKIIDLVREKEYQTGWKIKTGNVLDSCNQRSIQQYMKSGVVKPLGVLGIDTTRSTYLVYRSPSSAIGFKKPIDMLEFFSWLASIEQGMLELVKVKCIFLRYHEIIVGNKLWRLDDVTLKVVLYRNMSFNKSEEYKKTFIGSGVGTGSVQVLQGVEFEVEPQEDHTFEVEPHGNVDHVVGLQEIWVTKGFPVKAKGNILGLEIIKDQSGNTLRVSQSRIHNEKLVHTLLKGHSMLSLEDSLSGDCDVEKNASTDVGMLDGFDRGLQTNIQVFVDFDYVMGRSITVMSRSIIGYGLMILGCDGSLKANLQHMKDLSTTEARYMTFIEA</sequence>
<organism evidence="2">
    <name type="scientific">Tanacetum cinerariifolium</name>
    <name type="common">Dalmatian daisy</name>
    <name type="synonym">Chrysanthemum cinerariifolium</name>
    <dbReference type="NCBI Taxonomy" id="118510"/>
    <lineage>
        <taxon>Eukaryota</taxon>
        <taxon>Viridiplantae</taxon>
        <taxon>Streptophyta</taxon>
        <taxon>Embryophyta</taxon>
        <taxon>Tracheophyta</taxon>
        <taxon>Spermatophyta</taxon>
        <taxon>Magnoliopsida</taxon>
        <taxon>eudicotyledons</taxon>
        <taxon>Gunneridae</taxon>
        <taxon>Pentapetalae</taxon>
        <taxon>asterids</taxon>
        <taxon>campanulids</taxon>
        <taxon>Asterales</taxon>
        <taxon>Asteraceae</taxon>
        <taxon>Asteroideae</taxon>
        <taxon>Anthemideae</taxon>
        <taxon>Anthemidinae</taxon>
        <taxon>Tanacetum</taxon>
    </lineage>
</organism>
<gene>
    <name evidence="2" type="ORF">Tci_387454</name>
</gene>
<dbReference type="EMBL" id="BKCJ010155964">
    <property type="protein sequence ID" value="GEY15480.1"/>
    <property type="molecule type" value="Genomic_DNA"/>
</dbReference>
<dbReference type="AlphaFoldDB" id="A0A699HKS2"/>
<evidence type="ECO:0000256" key="1">
    <source>
        <dbReference type="SAM" id="MobiDB-lite"/>
    </source>
</evidence>
<accession>A0A699HKS2</accession>
<comment type="caution">
    <text evidence="2">The sequence shown here is derived from an EMBL/GenBank/DDBJ whole genome shotgun (WGS) entry which is preliminary data.</text>
</comment>
<protein>
    <submittedName>
        <fullName evidence="2">Zinc finger, CCHC-type</fullName>
    </submittedName>
</protein>
<feature type="region of interest" description="Disordered" evidence="1">
    <location>
        <begin position="22"/>
        <end position="41"/>
    </location>
</feature>
<name>A0A699HKS2_TANCI</name>
<evidence type="ECO:0000313" key="2">
    <source>
        <dbReference type="EMBL" id="GEY15480.1"/>
    </source>
</evidence>
<reference evidence="2" key="1">
    <citation type="journal article" date="2019" name="Sci. Rep.">
        <title>Draft genome of Tanacetum cinerariifolium, the natural source of mosquito coil.</title>
        <authorList>
            <person name="Yamashiro T."/>
            <person name="Shiraishi A."/>
            <person name="Satake H."/>
            <person name="Nakayama K."/>
        </authorList>
    </citation>
    <scope>NUCLEOTIDE SEQUENCE</scope>
</reference>